<feature type="compositionally biased region" description="Basic and acidic residues" evidence="1">
    <location>
        <begin position="75"/>
        <end position="108"/>
    </location>
</feature>
<feature type="region of interest" description="Disordered" evidence="1">
    <location>
        <begin position="1"/>
        <end position="113"/>
    </location>
</feature>
<dbReference type="PANTHER" id="PTHR13138:SF3">
    <property type="entry name" value="CD2 ANTIGEN CYTOPLASMIC TAIL-BINDING PROTEIN 2"/>
    <property type="match status" value="1"/>
</dbReference>
<dbReference type="AlphaFoldDB" id="A0A0M0J8M2"/>
<dbReference type="InterPro" id="IPR039905">
    <property type="entry name" value="CD2BP2/Lin1"/>
</dbReference>
<dbReference type="Pfam" id="PF17780">
    <property type="entry name" value="OCRE"/>
    <property type="match status" value="1"/>
</dbReference>
<organism evidence="3 4">
    <name type="scientific">Chrysochromulina tobinii</name>
    <dbReference type="NCBI Taxonomy" id="1460289"/>
    <lineage>
        <taxon>Eukaryota</taxon>
        <taxon>Haptista</taxon>
        <taxon>Haptophyta</taxon>
        <taxon>Prymnesiophyceae</taxon>
        <taxon>Prymnesiales</taxon>
        <taxon>Chrysochromulinaceae</taxon>
        <taxon>Chrysochromulina</taxon>
    </lineage>
</organism>
<comment type="caution">
    <text evidence="3">The sequence shown here is derived from an EMBL/GenBank/DDBJ whole genome shotgun (WGS) entry which is preliminary data.</text>
</comment>
<evidence type="ECO:0000256" key="1">
    <source>
        <dbReference type="SAM" id="MobiDB-lite"/>
    </source>
</evidence>
<keyword evidence="4" id="KW-1185">Reference proteome</keyword>
<dbReference type="InterPro" id="IPR041591">
    <property type="entry name" value="OCRE"/>
</dbReference>
<name>A0A0M0J8M2_9EUKA</name>
<protein>
    <submittedName>
        <fullName evidence="3">Cd2 antigen cytoplasmic tail-binding protein 2</fullName>
    </submittedName>
</protein>
<feature type="region of interest" description="Disordered" evidence="1">
    <location>
        <begin position="222"/>
        <end position="255"/>
    </location>
</feature>
<feature type="domain" description="OCRE" evidence="2">
    <location>
        <begin position="341"/>
        <end position="392"/>
    </location>
</feature>
<dbReference type="Proteomes" id="UP000037460">
    <property type="component" value="Unassembled WGS sequence"/>
</dbReference>
<reference evidence="4" key="1">
    <citation type="journal article" date="2015" name="PLoS Genet.">
        <title>Genome Sequence and Transcriptome Analyses of Chrysochromulina tobin: Metabolic Tools for Enhanced Algal Fitness in the Prominent Order Prymnesiales (Haptophyceae).</title>
        <authorList>
            <person name="Hovde B.T."/>
            <person name="Deodato C.R."/>
            <person name="Hunsperger H.M."/>
            <person name="Ryken S.A."/>
            <person name="Yost W."/>
            <person name="Jha R.K."/>
            <person name="Patterson J."/>
            <person name="Monnat R.J. Jr."/>
            <person name="Barlow S.B."/>
            <person name="Starkenburg S.R."/>
            <person name="Cattolico R.A."/>
        </authorList>
    </citation>
    <scope>NUCLEOTIDE SEQUENCE</scope>
    <source>
        <strain evidence="4">CCMP291</strain>
    </source>
</reference>
<dbReference type="OrthoDB" id="331341at2759"/>
<evidence type="ECO:0000313" key="3">
    <source>
        <dbReference type="EMBL" id="KOO22931.1"/>
    </source>
</evidence>
<evidence type="ECO:0000259" key="2">
    <source>
        <dbReference type="Pfam" id="PF17780"/>
    </source>
</evidence>
<proteinExistence type="predicted"/>
<accession>A0A0M0J8M2</accession>
<sequence>MDRLKQRPSLAKLADRFNTAPPPGYVAGRGRGVSGFAKPDPADLPKGRGARGAGAAGAGSSAELQATAADVETAGDEHKLKLGADGKLEGDAGDSRELDLSETERFEKQQLSMDSSEAGFKIEAFNMDAERREGHFDDDFNYVWKRKGDDPDDANDAWLGEVDSTGESAEKVEKRRRLLQQQIEMQQQPDEPAADRGALLQQILAVVKPGETVAAALRRLSKRHATSGGKRQAAGSGTPSAASAAGAADGHGDDGNLEEILAKQQFEELTDAADAMLRAGRFDIYSRLREALLDEVEVLRRAADGAATSSLASAQGDEASAAAAVALGIEPHVHAGAVAGGFVLDAAHRVYFNASSGLYFDPRSSLYWSASSASSSQPVIYYVWDAAAAQFVVAPVDGQLSS</sequence>
<gene>
    <name evidence="3" type="ORF">Ctob_002576</name>
</gene>
<dbReference type="GO" id="GO:0005682">
    <property type="term" value="C:U5 snRNP"/>
    <property type="evidence" value="ECO:0007669"/>
    <property type="project" value="InterPro"/>
</dbReference>
<evidence type="ECO:0000313" key="4">
    <source>
        <dbReference type="Proteomes" id="UP000037460"/>
    </source>
</evidence>
<dbReference type="EMBL" id="JWZX01003238">
    <property type="protein sequence ID" value="KOO22931.1"/>
    <property type="molecule type" value="Genomic_DNA"/>
</dbReference>
<feature type="compositionally biased region" description="Low complexity" evidence="1">
    <location>
        <begin position="233"/>
        <end position="248"/>
    </location>
</feature>
<dbReference type="PANTHER" id="PTHR13138">
    <property type="entry name" value="PROTEIN LIN1"/>
    <property type="match status" value="1"/>
</dbReference>